<keyword evidence="8" id="KW-0811">Translocation</keyword>
<feature type="transmembrane region" description="Helical" evidence="8">
    <location>
        <begin position="44"/>
        <end position="67"/>
    </location>
</feature>
<dbReference type="PANTHER" id="PTHR14110">
    <property type="entry name" value="MITOCHONDRIAL IMPORT INNER MEMBRANE TRANSLOCASE SUBUNIT TIM22"/>
    <property type="match status" value="1"/>
</dbReference>
<dbReference type="PANTHER" id="PTHR14110:SF0">
    <property type="entry name" value="MITOCHONDRIAL IMPORT INNER MEMBRANE TRANSLOCASE SUBUNIT TIM22"/>
    <property type="match status" value="1"/>
</dbReference>
<dbReference type="GO" id="GO:0042721">
    <property type="term" value="C:TIM22 mitochondrial import inner membrane insertion complex"/>
    <property type="evidence" value="ECO:0007669"/>
    <property type="project" value="UniProtKB-UniRule"/>
</dbReference>
<evidence type="ECO:0000256" key="5">
    <source>
        <dbReference type="ARBA" id="ARBA00022989"/>
    </source>
</evidence>
<dbReference type="Proteomes" id="UP001230268">
    <property type="component" value="Unassembled WGS sequence"/>
</dbReference>
<evidence type="ECO:0000256" key="8">
    <source>
        <dbReference type="RuleBase" id="RU367038"/>
    </source>
</evidence>
<comment type="caution">
    <text evidence="9">The sequence shown here is derived from an EMBL/GenBank/DDBJ whole genome shotgun (WGS) entry which is preliminary data.</text>
</comment>
<proteinExistence type="inferred from homology"/>
<comment type="subcellular location">
    <subcellularLocation>
        <location evidence="1 8">Mitochondrion inner membrane</location>
        <topology evidence="1 8">Multi-pass membrane protein</topology>
    </subcellularLocation>
</comment>
<dbReference type="GO" id="GO:0030943">
    <property type="term" value="F:mitochondrion targeting sequence binding"/>
    <property type="evidence" value="ECO:0007669"/>
    <property type="project" value="TreeGrafter"/>
</dbReference>
<evidence type="ECO:0000256" key="2">
    <source>
        <dbReference type="ARBA" id="ARBA00008444"/>
    </source>
</evidence>
<keyword evidence="4 8" id="KW-0999">Mitochondrion inner membrane</keyword>
<keyword evidence="10" id="KW-1185">Reference proteome</keyword>
<dbReference type="InterPro" id="IPR039175">
    <property type="entry name" value="TIM22"/>
</dbReference>
<keyword evidence="7 8" id="KW-0472">Membrane</keyword>
<dbReference type="AlphaFoldDB" id="A0AAD8LIZ3"/>
<keyword evidence="5 8" id="KW-1133">Transmembrane helix</keyword>
<reference evidence="9" key="1">
    <citation type="submission" date="2023-08" db="EMBL/GenBank/DDBJ databases">
        <title>Draft sequence of the Babesia gibsoni genome.</title>
        <authorList>
            <person name="Yamagishi J.Y."/>
            <person name="Xuan X.X."/>
        </authorList>
    </citation>
    <scope>NUCLEOTIDE SEQUENCE</scope>
    <source>
        <strain evidence="9">Azabu</strain>
    </source>
</reference>
<evidence type="ECO:0000256" key="1">
    <source>
        <dbReference type="ARBA" id="ARBA00004448"/>
    </source>
</evidence>
<sequence>MDDFERAILSNAYVNHTLLRRDLTPEEAAVQSALKIQQSVYENCLIRASLIGVSSAVIGSLVGAFFFTLHASNTAHIVTEGETATIRSQLYAQYRQCVPAVKSSARNFAKIGFLYSLFECFIQKYRAKSDVRNSLYSGCSTGALLALKNGPIASAGGCMGFAAFSGLIDKYQQSHR</sequence>
<keyword evidence="8" id="KW-0653">Protein transport</keyword>
<evidence type="ECO:0000256" key="7">
    <source>
        <dbReference type="ARBA" id="ARBA00023136"/>
    </source>
</evidence>
<evidence type="ECO:0000313" key="10">
    <source>
        <dbReference type="Proteomes" id="UP001230268"/>
    </source>
</evidence>
<organism evidence="9 10">
    <name type="scientific">Babesia gibsoni</name>
    <dbReference type="NCBI Taxonomy" id="33632"/>
    <lineage>
        <taxon>Eukaryota</taxon>
        <taxon>Sar</taxon>
        <taxon>Alveolata</taxon>
        <taxon>Apicomplexa</taxon>
        <taxon>Aconoidasida</taxon>
        <taxon>Piroplasmida</taxon>
        <taxon>Babesiidae</taxon>
        <taxon>Babesia</taxon>
    </lineage>
</organism>
<dbReference type="GO" id="GO:0008320">
    <property type="term" value="F:protein transmembrane transporter activity"/>
    <property type="evidence" value="ECO:0007669"/>
    <property type="project" value="UniProtKB-UniRule"/>
</dbReference>
<keyword evidence="6 8" id="KW-0496">Mitochondrion</keyword>
<protein>
    <recommendedName>
        <fullName evidence="8">Mitochondrial import inner membrane translocase subunit TIM22</fullName>
    </recommendedName>
</protein>
<evidence type="ECO:0000256" key="3">
    <source>
        <dbReference type="ARBA" id="ARBA00022692"/>
    </source>
</evidence>
<dbReference type="EMBL" id="JAVEPI010000004">
    <property type="protein sequence ID" value="KAK1442303.1"/>
    <property type="molecule type" value="Genomic_DNA"/>
</dbReference>
<comment type="function">
    <text evidence="8">Essential core component of the TIM22 complex, a complex that mediates the import and insertion of multi-pass transmembrane proteins into the mitochondrial inner membrane. In the TIM22 complex, it constitutes the voltage-activated and signal-gated channel. Forms a twin-pore translocase that uses the membrane potential as external driving force in 2 voltage-dependent steps.</text>
</comment>
<comment type="similarity">
    <text evidence="2 8">Belongs to the Tim17/Tim22/Tim23 family.</text>
</comment>
<evidence type="ECO:0000256" key="6">
    <source>
        <dbReference type="ARBA" id="ARBA00023128"/>
    </source>
</evidence>
<gene>
    <name evidence="9" type="ORF">BgAZ_403330</name>
</gene>
<comment type="caution">
    <text evidence="8">Lacks conserved residue(s) required for the propagation of feature annotation.</text>
</comment>
<accession>A0AAD8LIZ3</accession>
<evidence type="ECO:0000256" key="4">
    <source>
        <dbReference type="ARBA" id="ARBA00022792"/>
    </source>
</evidence>
<comment type="subunit">
    <text evidence="8">Component of the TIM22 complex.</text>
</comment>
<dbReference type="Pfam" id="PF02466">
    <property type="entry name" value="Tim17"/>
    <property type="match status" value="1"/>
</dbReference>
<name>A0AAD8LIZ3_BABGI</name>
<keyword evidence="8" id="KW-0813">Transport</keyword>
<keyword evidence="3 8" id="KW-0812">Transmembrane</keyword>
<dbReference type="GO" id="GO:0045039">
    <property type="term" value="P:protein insertion into mitochondrial inner membrane"/>
    <property type="evidence" value="ECO:0007669"/>
    <property type="project" value="UniProtKB-UniRule"/>
</dbReference>
<evidence type="ECO:0000313" key="9">
    <source>
        <dbReference type="EMBL" id="KAK1442303.1"/>
    </source>
</evidence>